<keyword evidence="3" id="KW-1185">Reference proteome</keyword>
<gene>
    <name evidence="2" type="ORF">PCANC_12454</name>
</gene>
<reference evidence="2 3" key="1">
    <citation type="submission" date="2017-11" db="EMBL/GenBank/DDBJ databases">
        <title>De novo assembly and phasing of dikaryotic genomes from two isolates of Puccinia coronata f. sp. avenae, the causal agent of oat crown rust.</title>
        <authorList>
            <person name="Miller M.E."/>
            <person name="Zhang Y."/>
            <person name="Omidvar V."/>
            <person name="Sperschneider J."/>
            <person name="Schwessinger B."/>
            <person name="Raley C."/>
            <person name="Palmer J.M."/>
            <person name="Garnica D."/>
            <person name="Upadhyaya N."/>
            <person name="Rathjen J."/>
            <person name="Taylor J.M."/>
            <person name="Park R.F."/>
            <person name="Dodds P.N."/>
            <person name="Hirsch C.D."/>
            <person name="Kianian S.F."/>
            <person name="Figueroa M."/>
        </authorList>
    </citation>
    <scope>NUCLEOTIDE SEQUENCE [LARGE SCALE GENOMIC DNA]</scope>
    <source>
        <strain evidence="2">12NC29</strain>
    </source>
</reference>
<dbReference type="AlphaFoldDB" id="A0A2N5T052"/>
<protein>
    <submittedName>
        <fullName evidence="2">Uncharacterized protein</fullName>
    </submittedName>
</protein>
<dbReference type="STRING" id="200324.A0A2N5T052"/>
<dbReference type="OrthoDB" id="2496194at2759"/>
<dbReference type="Proteomes" id="UP000235388">
    <property type="component" value="Unassembled WGS sequence"/>
</dbReference>
<organism evidence="2 3">
    <name type="scientific">Puccinia coronata f. sp. avenae</name>
    <dbReference type="NCBI Taxonomy" id="200324"/>
    <lineage>
        <taxon>Eukaryota</taxon>
        <taxon>Fungi</taxon>
        <taxon>Dikarya</taxon>
        <taxon>Basidiomycota</taxon>
        <taxon>Pucciniomycotina</taxon>
        <taxon>Pucciniomycetes</taxon>
        <taxon>Pucciniales</taxon>
        <taxon>Pucciniaceae</taxon>
        <taxon>Puccinia</taxon>
    </lineage>
</organism>
<sequence length="431" mass="48154">MVPRNPPKTWDELFLPERLCKYGVPFFSSWLTHGIEGGVFVNPAQAVHPIARVALENLLCSSMTGCIEITESRTLALLGPTIGVPLHGHARQNAQLIASHAAHCGHIDANRDCQYSFYPSQPIYTLAANNYMQKNEDVLILCINSLTDNLSEGHIGPGEVGEIASRIILLCAINKTAADMKAAKETPGNMIPIERVSFPDPVPVTKFLKTLPGLRAEELPLGPIHADHKRKLLDQGMMFWNHFMDRSARPTTEASLECLHRGVALQCRPKQEEFNQVLTIYLKDPSEDQLDESNVTFCGIQVDNRGNDSELNISQENMNPEHAGEERNPYLSLYFALQSTTPPTKKGRDPAEERKDSYELPSSHEPPDDRQASLVFYKGLDLFHFLSQGVKNALKELINIRADLVLRHGKSTLGQQYAQDFLLRAEARRLS</sequence>
<accession>A0A2N5T052</accession>
<comment type="caution">
    <text evidence="2">The sequence shown here is derived from an EMBL/GenBank/DDBJ whole genome shotgun (WGS) entry which is preliminary data.</text>
</comment>
<evidence type="ECO:0000313" key="2">
    <source>
        <dbReference type="EMBL" id="PLW18873.1"/>
    </source>
</evidence>
<feature type="region of interest" description="Disordered" evidence="1">
    <location>
        <begin position="340"/>
        <end position="370"/>
    </location>
</feature>
<evidence type="ECO:0000256" key="1">
    <source>
        <dbReference type="SAM" id="MobiDB-lite"/>
    </source>
</evidence>
<dbReference type="PANTHER" id="PTHR33266">
    <property type="entry name" value="CHROMOSOME 15, WHOLE GENOME SHOTGUN SEQUENCE"/>
    <property type="match status" value="1"/>
</dbReference>
<name>A0A2N5T052_9BASI</name>
<proteinExistence type="predicted"/>
<feature type="compositionally biased region" description="Basic and acidic residues" evidence="1">
    <location>
        <begin position="346"/>
        <end position="358"/>
    </location>
</feature>
<dbReference type="EMBL" id="PGCJ01000823">
    <property type="protein sequence ID" value="PLW18873.1"/>
    <property type="molecule type" value="Genomic_DNA"/>
</dbReference>
<dbReference type="PANTHER" id="PTHR33266:SF1">
    <property type="entry name" value="F-BOX DOMAIN-CONTAINING PROTEIN"/>
    <property type="match status" value="1"/>
</dbReference>
<evidence type="ECO:0000313" key="3">
    <source>
        <dbReference type="Proteomes" id="UP000235388"/>
    </source>
</evidence>